<dbReference type="AlphaFoldDB" id="A0A7X2ZFJ4"/>
<feature type="signal peptide" evidence="1">
    <location>
        <begin position="1"/>
        <end position="26"/>
    </location>
</feature>
<dbReference type="RefSeq" id="WP_141336098.1">
    <property type="nucleotide sequence ID" value="NZ_JBDLZV010000001.1"/>
</dbReference>
<organism evidence="2 3">
    <name type="scientific">Paenibacillus validus</name>
    <dbReference type="NCBI Taxonomy" id="44253"/>
    <lineage>
        <taxon>Bacteria</taxon>
        <taxon>Bacillati</taxon>
        <taxon>Bacillota</taxon>
        <taxon>Bacilli</taxon>
        <taxon>Bacillales</taxon>
        <taxon>Paenibacillaceae</taxon>
        <taxon>Paenibacillus</taxon>
    </lineage>
</organism>
<keyword evidence="3" id="KW-1185">Reference proteome</keyword>
<evidence type="ECO:0000313" key="3">
    <source>
        <dbReference type="Proteomes" id="UP000450917"/>
    </source>
</evidence>
<dbReference type="EMBL" id="WNZX01000039">
    <property type="protein sequence ID" value="MUG73995.1"/>
    <property type="molecule type" value="Genomic_DNA"/>
</dbReference>
<evidence type="ECO:0008006" key="4">
    <source>
        <dbReference type="Google" id="ProtNLM"/>
    </source>
</evidence>
<evidence type="ECO:0000313" key="2">
    <source>
        <dbReference type="EMBL" id="MUG73995.1"/>
    </source>
</evidence>
<feature type="chain" id="PRO_5031190935" description="FAD/FMN-containing dehydrogenase" evidence="1">
    <location>
        <begin position="27"/>
        <end position="90"/>
    </location>
</feature>
<evidence type="ECO:0000256" key="1">
    <source>
        <dbReference type="SAM" id="SignalP"/>
    </source>
</evidence>
<accession>A0A7X2ZFJ4</accession>
<protein>
    <recommendedName>
        <fullName evidence="4">FAD/FMN-containing dehydrogenase</fullName>
    </recommendedName>
</protein>
<reference evidence="2 3" key="1">
    <citation type="submission" date="2019-11" db="EMBL/GenBank/DDBJ databases">
        <title>Draft genome sequences of five Paenibacillus species of dairy origin.</title>
        <authorList>
            <person name="Olajide A.M."/>
            <person name="Chen S."/>
            <person name="Lapointe G."/>
        </authorList>
    </citation>
    <scope>NUCLEOTIDE SEQUENCE [LARGE SCALE GENOMIC DNA]</scope>
    <source>
        <strain evidence="2 3">2CS3</strain>
    </source>
</reference>
<comment type="caution">
    <text evidence="2">The sequence shown here is derived from an EMBL/GenBank/DDBJ whole genome shotgun (WGS) entry which is preliminary data.</text>
</comment>
<proteinExistence type="predicted"/>
<keyword evidence="1" id="KW-0732">Signal</keyword>
<sequence>MKNKKTLLMVSFALAAVLVVGQGVFAANDNNIANGNMSNMMNENSMSGMTQMMGNENMRKMMSAMNSPEGQEMISACSTFMDSYDDKKRD</sequence>
<dbReference type="Proteomes" id="UP000450917">
    <property type="component" value="Unassembled WGS sequence"/>
</dbReference>
<gene>
    <name evidence="2" type="ORF">GNP93_25740</name>
</gene>
<name>A0A7X2ZFJ4_9BACL</name>